<name>A0AAD9JUX8_9ANNE</name>
<dbReference type="EMBL" id="JAODUP010000162">
    <property type="protein sequence ID" value="KAK2158893.1"/>
    <property type="molecule type" value="Genomic_DNA"/>
</dbReference>
<dbReference type="InterPro" id="IPR020635">
    <property type="entry name" value="Tyr_kinase_cat_dom"/>
</dbReference>
<feature type="coiled-coil region" evidence="1">
    <location>
        <begin position="124"/>
        <end position="184"/>
    </location>
</feature>
<comment type="caution">
    <text evidence="4">The sequence shown here is derived from an EMBL/GenBank/DDBJ whole genome shotgun (WGS) entry which is preliminary data.</text>
</comment>
<feature type="compositionally biased region" description="Polar residues" evidence="2">
    <location>
        <begin position="398"/>
        <end position="411"/>
    </location>
</feature>
<dbReference type="PROSITE" id="PS50011">
    <property type="entry name" value="PROTEIN_KINASE_DOM"/>
    <property type="match status" value="1"/>
</dbReference>
<dbReference type="Gene3D" id="1.10.510.10">
    <property type="entry name" value="Transferase(Phosphotransferase) domain 1"/>
    <property type="match status" value="1"/>
</dbReference>
<feature type="region of interest" description="Disordered" evidence="2">
    <location>
        <begin position="398"/>
        <end position="435"/>
    </location>
</feature>
<evidence type="ECO:0000313" key="4">
    <source>
        <dbReference type="EMBL" id="KAK2158893.1"/>
    </source>
</evidence>
<feature type="compositionally biased region" description="Polar residues" evidence="2">
    <location>
        <begin position="573"/>
        <end position="582"/>
    </location>
</feature>
<evidence type="ECO:0000259" key="3">
    <source>
        <dbReference type="PROSITE" id="PS50011"/>
    </source>
</evidence>
<feature type="compositionally biased region" description="Basic and acidic residues" evidence="2">
    <location>
        <begin position="412"/>
        <end position="422"/>
    </location>
</feature>
<sequence>MSTAGTYAWMAPEVIKDSLYSKASDVWSYGVVVWELLTGEMPYKGIDTMAVAYGVAVNKLTLPIPSTCPTEFRGLLQNCWNPEPHQRPTFKDIIHHLEEIACSSFVTTPQDSFHTMQEDWKLEIDDMFEQLRCKEKELRSREDELNQAAVEQKIQEEFLRRREQELAEREIELVERELNIMILQQTMEKPVPRKRKGKFNRKRLKMLKAGGGKNISGPQDFRHNITVQHELPLDNLRHIKRMPSSPDTPPASPGFPAARLRAIAYPVDGVKGKTWGPSSGARERHHRHSWMYEGNRASRSAPNVEKTLRHMGGLSNIGALQELDYKDDEWPEYLGDSGHHADSRHGMAGFSNGNAFDAGPVMRRYVQRRQVDVLLYNMVAVLASVALGCDIRSFNSMSSTLNSKTTTTDGATSKDENFKESEENTPVKMRRGRDLLPSRSRDAYSAAVKDAFIEPESSYNDYMFTSTSGYIHNTYHGQQTRYRPSVNFEVPIRFTESFYEGYASGGDNLKTPSSDNYTTPSVDSRTTPSISGTSFSGGTPSPSPRKFSMDEQDMALISLSPSQDKTFINYQRQMSDTSSSVFETPKSTPKTTPSRHSVKFDEGQHQSPSICSHHRSPSNASGSSRDCATRYTSDSDYDTCRSPTPTAIMPPPRRQNSYDQASTDLPVPAEPVTRPGTLDIIPRPRPHPSILKRPSPQHTANRTPARSRITPDSGTGRSYVTPTPSDSLSGGPDDPYLCRSCSSPGGTPPPHIVHAKTLLDIDVEGQREDNTKPLPAQRPVLPPTISELEREFLH</sequence>
<dbReference type="InterPro" id="IPR001245">
    <property type="entry name" value="Ser-Thr/Tyr_kinase_cat_dom"/>
</dbReference>
<dbReference type="InterPro" id="IPR011009">
    <property type="entry name" value="Kinase-like_dom_sf"/>
</dbReference>
<organism evidence="4 5">
    <name type="scientific">Paralvinella palmiformis</name>
    <dbReference type="NCBI Taxonomy" id="53620"/>
    <lineage>
        <taxon>Eukaryota</taxon>
        <taxon>Metazoa</taxon>
        <taxon>Spiralia</taxon>
        <taxon>Lophotrochozoa</taxon>
        <taxon>Annelida</taxon>
        <taxon>Polychaeta</taxon>
        <taxon>Sedentaria</taxon>
        <taxon>Canalipalpata</taxon>
        <taxon>Terebellida</taxon>
        <taxon>Terebelliformia</taxon>
        <taxon>Alvinellidae</taxon>
        <taxon>Paralvinella</taxon>
    </lineage>
</organism>
<evidence type="ECO:0000256" key="2">
    <source>
        <dbReference type="SAM" id="MobiDB-lite"/>
    </source>
</evidence>
<feature type="compositionally biased region" description="Polar residues" evidence="2">
    <location>
        <begin position="696"/>
        <end position="728"/>
    </location>
</feature>
<protein>
    <recommendedName>
        <fullName evidence="3">Protein kinase domain-containing protein</fullName>
    </recommendedName>
</protein>
<dbReference type="PRINTS" id="PR00109">
    <property type="entry name" value="TYRKINASE"/>
</dbReference>
<keyword evidence="1" id="KW-0175">Coiled coil</keyword>
<keyword evidence="5" id="KW-1185">Reference proteome</keyword>
<evidence type="ECO:0000313" key="5">
    <source>
        <dbReference type="Proteomes" id="UP001208570"/>
    </source>
</evidence>
<evidence type="ECO:0000256" key="1">
    <source>
        <dbReference type="SAM" id="Coils"/>
    </source>
</evidence>
<dbReference type="SMART" id="SM00219">
    <property type="entry name" value="TyrKc"/>
    <property type="match status" value="1"/>
</dbReference>
<dbReference type="PANTHER" id="PTHR44329">
    <property type="entry name" value="SERINE/THREONINE-PROTEIN KINASE TNNI3K-RELATED"/>
    <property type="match status" value="1"/>
</dbReference>
<dbReference type="GO" id="GO:0004706">
    <property type="term" value="F:JUN kinase kinase kinase activity"/>
    <property type="evidence" value="ECO:0007669"/>
    <property type="project" value="TreeGrafter"/>
</dbReference>
<reference evidence="4" key="1">
    <citation type="journal article" date="2023" name="Mol. Biol. Evol.">
        <title>Third-Generation Sequencing Reveals the Adaptive Role of the Epigenome in Three Deep-Sea Polychaetes.</title>
        <authorList>
            <person name="Perez M."/>
            <person name="Aroh O."/>
            <person name="Sun Y."/>
            <person name="Lan Y."/>
            <person name="Juniper S.K."/>
            <person name="Young C.R."/>
            <person name="Angers B."/>
            <person name="Qian P.Y."/>
        </authorList>
    </citation>
    <scope>NUCLEOTIDE SEQUENCE</scope>
    <source>
        <strain evidence="4">P08H-3</strain>
    </source>
</reference>
<dbReference type="PANTHER" id="PTHR44329:SF293">
    <property type="entry name" value="MITOGEN-ACTIVATED PROTEIN KINASE KINASE KINASE"/>
    <property type="match status" value="1"/>
</dbReference>
<dbReference type="GO" id="GO:0005524">
    <property type="term" value="F:ATP binding"/>
    <property type="evidence" value="ECO:0007669"/>
    <property type="project" value="InterPro"/>
</dbReference>
<feature type="compositionally biased region" description="Low complexity" evidence="2">
    <location>
        <begin position="584"/>
        <end position="594"/>
    </location>
</feature>
<feature type="compositionally biased region" description="Polar residues" evidence="2">
    <location>
        <begin position="617"/>
        <end position="634"/>
    </location>
</feature>
<feature type="compositionally biased region" description="Polar residues" evidence="2">
    <location>
        <begin position="510"/>
        <end position="525"/>
    </location>
</feature>
<dbReference type="Proteomes" id="UP001208570">
    <property type="component" value="Unassembled WGS sequence"/>
</dbReference>
<dbReference type="InterPro" id="IPR051681">
    <property type="entry name" value="Ser/Thr_Kinases-Pseudokinases"/>
</dbReference>
<dbReference type="InterPro" id="IPR000719">
    <property type="entry name" value="Prot_kinase_dom"/>
</dbReference>
<feature type="domain" description="Protein kinase" evidence="3">
    <location>
        <begin position="1"/>
        <end position="106"/>
    </location>
</feature>
<dbReference type="GO" id="GO:0004713">
    <property type="term" value="F:protein tyrosine kinase activity"/>
    <property type="evidence" value="ECO:0007669"/>
    <property type="project" value="InterPro"/>
</dbReference>
<feature type="region of interest" description="Disordered" evidence="2">
    <location>
        <begin position="573"/>
        <end position="794"/>
    </location>
</feature>
<feature type="region of interest" description="Disordered" evidence="2">
    <location>
        <begin position="505"/>
        <end position="548"/>
    </location>
</feature>
<dbReference type="SUPFAM" id="SSF56112">
    <property type="entry name" value="Protein kinase-like (PK-like)"/>
    <property type="match status" value="1"/>
</dbReference>
<proteinExistence type="predicted"/>
<feature type="compositionally biased region" description="Polar residues" evidence="2">
    <location>
        <begin position="654"/>
        <end position="663"/>
    </location>
</feature>
<accession>A0AAD9JUX8</accession>
<dbReference type="Pfam" id="PF07714">
    <property type="entry name" value="PK_Tyr_Ser-Thr"/>
    <property type="match status" value="1"/>
</dbReference>
<dbReference type="AlphaFoldDB" id="A0AAD9JUX8"/>
<gene>
    <name evidence="4" type="ORF">LSH36_162g07003</name>
</gene>
<feature type="compositionally biased region" description="Low complexity" evidence="2">
    <location>
        <begin position="526"/>
        <end position="540"/>
    </location>
</feature>